<evidence type="ECO:0000313" key="3">
    <source>
        <dbReference type="EMBL" id="EHO63784.1"/>
    </source>
</evidence>
<feature type="transmembrane region" description="Helical" evidence="2">
    <location>
        <begin position="163"/>
        <end position="183"/>
    </location>
</feature>
<feature type="region of interest" description="Disordered" evidence="1">
    <location>
        <begin position="1"/>
        <end position="20"/>
    </location>
</feature>
<feature type="transmembrane region" description="Helical" evidence="2">
    <location>
        <begin position="53"/>
        <end position="70"/>
    </location>
</feature>
<organism evidence="3 4">
    <name type="scientific">Dialister succinatiphilus YIT 11850</name>
    <dbReference type="NCBI Taxonomy" id="742743"/>
    <lineage>
        <taxon>Bacteria</taxon>
        <taxon>Bacillati</taxon>
        <taxon>Bacillota</taxon>
        <taxon>Negativicutes</taxon>
        <taxon>Veillonellales</taxon>
        <taxon>Veillonellaceae</taxon>
        <taxon>Dialister</taxon>
    </lineage>
</organism>
<dbReference type="EMBL" id="ADLT01000008">
    <property type="protein sequence ID" value="EHO63784.1"/>
    <property type="molecule type" value="Genomic_DNA"/>
</dbReference>
<dbReference type="HOGENOM" id="CLU_1452298_0_0_9"/>
<keyword evidence="2" id="KW-1133">Transmembrane helix</keyword>
<proteinExistence type="predicted"/>
<keyword evidence="4" id="KW-1185">Reference proteome</keyword>
<sequence>MDQDSKHLSSQDEQKGKANTPNDKSIAIIVEAAAKEYARQTETYDKIYQRSSFALAACGIFMAVMARFINTNTVLNALKSIFVIGVLDRTFFLGTGFLMLLISMMMFLWLLRGKRMEALGIELVENLDVENRGEIESYKWLKNGYIKAIKSIKIKSSVKQKQYNRALNVLLISLVLFAISFLVQEV</sequence>
<dbReference type="AlphaFoldDB" id="H1CY17"/>
<accession>H1CY17</accession>
<keyword evidence="2" id="KW-0812">Transmembrane</keyword>
<keyword evidence="2" id="KW-0472">Membrane</keyword>
<evidence type="ECO:0000256" key="2">
    <source>
        <dbReference type="SAM" id="Phobius"/>
    </source>
</evidence>
<evidence type="ECO:0000256" key="1">
    <source>
        <dbReference type="SAM" id="MobiDB-lite"/>
    </source>
</evidence>
<evidence type="ECO:0000313" key="4">
    <source>
        <dbReference type="Proteomes" id="UP000003277"/>
    </source>
</evidence>
<gene>
    <name evidence="3" type="ORF">HMPREF9453_00255</name>
</gene>
<protein>
    <submittedName>
        <fullName evidence="3">Uncharacterized protein</fullName>
    </submittedName>
</protein>
<name>H1CY17_9FIRM</name>
<feature type="compositionally biased region" description="Basic and acidic residues" evidence="1">
    <location>
        <begin position="1"/>
        <end position="16"/>
    </location>
</feature>
<dbReference type="STRING" id="742743.HMPREF9453_00255"/>
<feature type="transmembrane region" description="Helical" evidence="2">
    <location>
        <begin position="90"/>
        <end position="111"/>
    </location>
</feature>
<dbReference type="RefSeq" id="WP_008858761.1">
    <property type="nucleotide sequence ID" value="NZ_JH591187.1"/>
</dbReference>
<reference evidence="3 4" key="1">
    <citation type="submission" date="2011-11" db="EMBL/GenBank/DDBJ databases">
        <title>The Genome Sequence of Dialister succinatiphilus YIT 11850.</title>
        <authorList>
            <consortium name="The Broad Institute Genome Sequencing Platform"/>
            <person name="Earl A."/>
            <person name="Ward D."/>
            <person name="Feldgarden M."/>
            <person name="Gevers D."/>
            <person name="Morotomi M."/>
            <person name="Young S.K."/>
            <person name="Zeng Q."/>
            <person name="Gargeya S."/>
            <person name="Fitzgerald M."/>
            <person name="Haas B."/>
            <person name="Abouelleil A."/>
            <person name="Alvarado L."/>
            <person name="Arachchi H.M."/>
            <person name="Berlin A."/>
            <person name="Brown A."/>
            <person name="Chapman S.B."/>
            <person name="Dunbar C."/>
            <person name="Gearin G."/>
            <person name="Goldberg J."/>
            <person name="Griggs A."/>
            <person name="Gujja S."/>
            <person name="Heiman D."/>
            <person name="Howarth C."/>
            <person name="Lui A."/>
            <person name="MacDonald P.J.P."/>
            <person name="Montmayeur A."/>
            <person name="Murphy C."/>
            <person name="Neiman D."/>
            <person name="Pearson M."/>
            <person name="Priest M."/>
            <person name="Roberts A."/>
            <person name="Saif S."/>
            <person name="Shea T."/>
            <person name="Sisk P."/>
            <person name="Stolte C."/>
            <person name="Sykes S."/>
            <person name="Wortman J."/>
            <person name="Nusbaum C."/>
            <person name="Birren B."/>
        </authorList>
    </citation>
    <scope>NUCLEOTIDE SEQUENCE [LARGE SCALE GENOMIC DNA]</scope>
    <source>
        <strain evidence="3 4">YIT 11850</strain>
    </source>
</reference>
<dbReference type="Proteomes" id="UP000003277">
    <property type="component" value="Unassembled WGS sequence"/>
</dbReference>
<comment type="caution">
    <text evidence="3">The sequence shown here is derived from an EMBL/GenBank/DDBJ whole genome shotgun (WGS) entry which is preliminary data.</text>
</comment>